<accession>A0ABR3C1X4</accession>
<protein>
    <submittedName>
        <fullName evidence="2">Uncharacterized protein</fullName>
    </submittedName>
</protein>
<evidence type="ECO:0000313" key="2">
    <source>
        <dbReference type="EMBL" id="KAL0254638.1"/>
    </source>
</evidence>
<keyword evidence="3" id="KW-1185">Reference proteome</keyword>
<dbReference type="GeneID" id="92014202"/>
<name>A0ABR3C1X4_9PEZI</name>
<reference evidence="2 3" key="1">
    <citation type="submission" date="2024-02" db="EMBL/GenBank/DDBJ databases">
        <title>De novo assembly and annotation of 12 fungi associated with fruit tree decline syndrome in Ontario, Canada.</title>
        <authorList>
            <person name="Sulman M."/>
            <person name="Ellouze W."/>
            <person name="Ilyukhin E."/>
        </authorList>
    </citation>
    <scope>NUCLEOTIDE SEQUENCE [LARGE SCALE GENOMIC DNA]</scope>
    <source>
        <strain evidence="2 3">FDS-637</strain>
    </source>
</reference>
<dbReference type="RefSeq" id="XP_066628509.1">
    <property type="nucleotide sequence ID" value="XM_066781507.1"/>
</dbReference>
<dbReference type="Proteomes" id="UP001430584">
    <property type="component" value="Unassembled WGS sequence"/>
</dbReference>
<organism evidence="2 3">
    <name type="scientific">Diplodia seriata</name>
    <dbReference type="NCBI Taxonomy" id="420778"/>
    <lineage>
        <taxon>Eukaryota</taxon>
        <taxon>Fungi</taxon>
        <taxon>Dikarya</taxon>
        <taxon>Ascomycota</taxon>
        <taxon>Pezizomycotina</taxon>
        <taxon>Dothideomycetes</taxon>
        <taxon>Dothideomycetes incertae sedis</taxon>
        <taxon>Botryosphaeriales</taxon>
        <taxon>Botryosphaeriaceae</taxon>
        <taxon>Diplodia</taxon>
    </lineage>
</organism>
<comment type="caution">
    <text evidence="2">The sequence shown here is derived from an EMBL/GenBank/DDBJ whole genome shotgun (WGS) entry which is preliminary data.</text>
</comment>
<evidence type="ECO:0000313" key="3">
    <source>
        <dbReference type="Proteomes" id="UP001430584"/>
    </source>
</evidence>
<feature type="region of interest" description="Disordered" evidence="1">
    <location>
        <begin position="54"/>
        <end position="76"/>
    </location>
</feature>
<evidence type="ECO:0000256" key="1">
    <source>
        <dbReference type="SAM" id="MobiDB-lite"/>
    </source>
</evidence>
<dbReference type="EMBL" id="JAJVCZ030000011">
    <property type="protein sequence ID" value="KAL0254638.1"/>
    <property type="molecule type" value="Genomic_DNA"/>
</dbReference>
<sequence>MDALPPTLSSLCPTSYLYSEATEATTISPLASIPSTFQVSFALNGNNTNNYLTTTNLSSSNNNNTTPLLSQPTTFQPPWQPWSSTTTSSLLFNTNILTLLLLPLVIREIPTIMTTTLDPLLDYVFDPWSWGYFPVWCAEVWRLLRDERQAVVAGLLLQNAAGGAGAGSVERVWVEKGVVEVVELRVGRA</sequence>
<gene>
    <name evidence="2" type="ORF">SLS55_010117</name>
</gene>
<proteinExistence type="predicted"/>